<gene>
    <name evidence="1" type="ORF">JD82_02591</name>
</gene>
<evidence type="ECO:0000313" key="1">
    <source>
        <dbReference type="EMBL" id="TWH20744.1"/>
    </source>
</evidence>
<accession>A0A660CEB4</accession>
<comment type="caution">
    <text evidence="1">The sequence shown here is derived from an EMBL/GenBank/DDBJ whole genome shotgun (WGS) entry which is preliminary data.</text>
</comment>
<evidence type="ECO:0008006" key="3">
    <source>
        <dbReference type="Google" id="ProtNLM"/>
    </source>
</evidence>
<evidence type="ECO:0000313" key="2">
    <source>
        <dbReference type="Proteomes" id="UP000317303"/>
    </source>
</evidence>
<dbReference type="OrthoDB" id="3262422at2"/>
<proteinExistence type="predicted"/>
<dbReference type="EMBL" id="VLJV01000001">
    <property type="protein sequence ID" value="TWH20744.1"/>
    <property type="molecule type" value="Genomic_DNA"/>
</dbReference>
<keyword evidence="2" id="KW-1185">Reference proteome</keyword>
<dbReference type="Proteomes" id="UP000317303">
    <property type="component" value="Unassembled WGS sequence"/>
</dbReference>
<organism evidence="1 2">
    <name type="scientific">Prauserella rugosa</name>
    <dbReference type="NCBI Taxonomy" id="43354"/>
    <lineage>
        <taxon>Bacteria</taxon>
        <taxon>Bacillati</taxon>
        <taxon>Actinomycetota</taxon>
        <taxon>Actinomycetes</taxon>
        <taxon>Pseudonocardiales</taxon>
        <taxon>Pseudonocardiaceae</taxon>
        <taxon>Prauserella</taxon>
    </lineage>
</organism>
<dbReference type="AlphaFoldDB" id="A0A660CEB4"/>
<sequence length="105" mass="11407">MDGPGYHVDVDTLDQAGTAIQKAVDAQDNFELRSLTGEPEMYGDEPLRNALMDVCVRWSDRIDDLVDDADEIGRALKASAQAYREAERQAKGALPDDPAVDVADG</sequence>
<protein>
    <recommendedName>
        <fullName evidence="3">Excreted virulence factor EspC (Type VII ESX diderm)</fullName>
    </recommendedName>
</protein>
<reference evidence="1 2" key="1">
    <citation type="submission" date="2019-07" db="EMBL/GenBank/DDBJ databases">
        <title>R&amp;d 2014.</title>
        <authorList>
            <person name="Klenk H.-P."/>
        </authorList>
    </citation>
    <scope>NUCLEOTIDE SEQUENCE [LARGE SCALE GENOMIC DNA]</scope>
    <source>
        <strain evidence="1 2">DSM 43194</strain>
    </source>
</reference>
<name>A0A660CEB4_9PSEU</name>